<evidence type="ECO:0000313" key="1">
    <source>
        <dbReference type="EMBL" id="ERI88770.1"/>
    </source>
</evidence>
<comment type="caution">
    <text evidence="1">The sequence shown here is derived from an EMBL/GenBank/DDBJ whole genome shotgun (WGS) entry which is preliminary data.</text>
</comment>
<dbReference type="AlphaFoldDB" id="U2CW47"/>
<protein>
    <submittedName>
        <fullName evidence="1">Uncharacterized protein</fullName>
    </submittedName>
</protein>
<name>U2CW47_9BACE</name>
<proteinExistence type="predicted"/>
<sequence>MQSRFPRSVVFHAEKFGDNFFFNVFLQRDFFKSSKNNFNLIRKRKMKKNNNRCHCLYGSCRTSLCGARGRASGFAGVNRRFHNSNLVVLVKLHCVFPRVKFRPYSLTGHAVFRYAVRRLYASAGG</sequence>
<dbReference type="EMBL" id="AWSV01000024">
    <property type="protein sequence ID" value="ERI88770.1"/>
    <property type="molecule type" value="Genomic_DNA"/>
</dbReference>
<accession>U2CW47</accession>
<gene>
    <name evidence="1" type="ORF">HMPREF1981_00332</name>
</gene>
<dbReference type="Proteomes" id="UP000016496">
    <property type="component" value="Unassembled WGS sequence"/>
</dbReference>
<organism evidence="1 2">
    <name type="scientific">Bacteroides pyogenes F0041</name>
    <dbReference type="NCBI Taxonomy" id="1321819"/>
    <lineage>
        <taxon>Bacteria</taxon>
        <taxon>Pseudomonadati</taxon>
        <taxon>Bacteroidota</taxon>
        <taxon>Bacteroidia</taxon>
        <taxon>Bacteroidales</taxon>
        <taxon>Bacteroidaceae</taxon>
        <taxon>Bacteroides</taxon>
    </lineage>
</organism>
<reference evidence="1 2" key="1">
    <citation type="submission" date="2013-08" db="EMBL/GenBank/DDBJ databases">
        <authorList>
            <person name="Weinstock G."/>
            <person name="Sodergren E."/>
            <person name="Wylie T."/>
            <person name="Fulton L."/>
            <person name="Fulton R."/>
            <person name="Fronick C."/>
            <person name="O'Laughlin M."/>
            <person name="Godfrey J."/>
            <person name="Miner T."/>
            <person name="Herter B."/>
            <person name="Appelbaum E."/>
            <person name="Cordes M."/>
            <person name="Lek S."/>
            <person name="Wollam A."/>
            <person name="Pepin K.H."/>
            <person name="Palsikar V.B."/>
            <person name="Mitreva M."/>
            <person name="Wilson R.K."/>
        </authorList>
    </citation>
    <scope>NUCLEOTIDE SEQUENCE [LARGE SCALE GENOMIC DNA]</scope>
    <source>
        <strain evidence="1 2">F0041</strain>
    </source>
</reference>
<evidence type="ECO:0000313" key="2">
    <source>
        <dbReference type="Proteomes" id="UP000016496"/>
    </source>
</evidence>
<dbReference type="HOGENOM" id="CLU_1988195_0_0_10"/>